<evidence type="ECO:0000313" key="3">
    <source>
        <dbReference type="EMBL" id="ORX58933.1"/>
    </source>
</evidence>
<feature type="compositionally biased region" description="Polar residues" evidence="1">
    <location>
        <begin position="538"/>
        <end position="555"/>
    </location>
</feature>
<organism evidence="3 4">
    <name type="scientific">Hesseltinella vesiculosa</name>
    <dbReference type="NCBI Taxonomy" id="101127"/>
    <lineage>
        <taxon>Eukaryota</taxon>
        <taxon>Fungi</taxon>
        <taxon>Fungi incertae sedis</taxon>
        <taxon>Mucoromycota</taxon>
        <taxon>Mucoromycotina</taxon>
        <taxon>Mucoromycetes</taxon>
        <taxon>Mucorales</taxon>
        <taxon>Cunninghamellaceae</taxon>
        <taxon>Hesseltinella</taxon>
    </lineage>
</organism>
<keyword evidence="4" id="KW-1185">Reference proteome</keyword>
<dbReference type="Proteomes" id="UP000242146">
    <property type="component" value="Unassembled WGS sequence"/>
</dbReference>
<dbReference type="EMBL" id="MCGT01000006">
    <property type="protein sequence ID" value="ORX58933.1"/>
    <property type="molecule type" value="Genomic_DNA"/>
</dbReference>
<dbReference type="GO" id="GO:0005737">
    <property type="term" value="C:cytoplasm"/>
    <property type="evidence" value="ECO:0007669"/>
    <property type="project" value="TreeGrafter"/>
</dbReference>
<dbReference type="SMART" id="SM01017">
    <property type="entry name" value="Arrestin_C"/>
    <property type="match status" value="1"/>
</dbReference>
<comment type="caution">
    <text evidence="3">The sequence shown here is derived from an EMBL/GenBank/DDBJ whole genome shotgun (WGS) entry which is preliminary data.</text>
</comment>
<feature type="compositionally biased region" description="Low complexity" evidence="1">
    <location>
        <begin position="636"/>
        <end position="649"/>
    </location>
</feature>
<proteinExistence type="predicted"/>
<accession>A0A1X2GQ32</accession>
<dbReference type="SUPFAM" id="SSF81296">
    <property type="entry name" value="E set domains"/>
    <property type="match status" value="1"/>
</dbReference>
<dbReference type="PANTHER" id="PTHR11188">
    <property type="entry name" value="ARRESTIN DOMAIN CONTAINING PROTEIN"/>
    <property type="match status" value="1"/>
</dbReference>
<dbReference type="InterPro" id="IPR011021">
    <property type="entry name" value="Arrestin-like_N"/>
</dbReference>
<feature type="region of interest" description="Disordered" evidence="1">
    <location>
        <begin position="533"/>
        <end position="654"/>
    </location>
</feature>
<feature type="region of interest" description="Disordered" evidence="1">
    <location>
        <begin position="666"/>
        <end position="760"/>
    </location>
</feature>
<name>A0A1X2GQ32_9FUNG</name>
<feature type="domain" description="Arrestin C-terminal-like" evidence="2">
    <location>
        <begin position="176"/>
        <end position="331"/>
    </location>
</feature>
<dbReference type="Gene3D" id="2.60.40.640">
    <property type="match status" value="2"/>
</dbReference>
<gene>
    <name evidence="3" type="ORF">DM01DRAFT_1381562</name>
</gene>
<sequence>MKKLLSSSKPTAVFNIALEEHKYYFPGDVIRGHVLIVPTKPLKVKLIHVQLYGRTRTYITSKKQDSQFFYKDSIKLDVSPNVLPPGASYTFTFEFTIRADQPLPSCTETMSNMGGIIDYYIEASLDKSIAQAVRIPFLERIDTTKGDLMEPIWENTVWRPAAVHGDGGIDVDEYNALEQAMISASLPQKAFARNQEMPLTIEIHHFSPNFHRDNALAISLVRYVKVLCKDKYFQLDPETVTSHKLPIDLKGEKSKTIKHSLLVPNQLSPTVGWHSRLVHVEYWLEIRANLDERRTMDPMMTPTCTATGGSLPSVLSNMRINLPVTIGTMPVLVSPPDSLDPKFVKGVQCVSLPGTPASFPANTPSQPFAPPTGKPSVFGYLNHLGASFRGAGTKDPSQPQPYPAQQQPLQQGVGWQPPPPPIQPPPLPKMQPYTTPMSSTISSSSAGQPANGTPAPVVPAHGTVPQAAYSNQPVATSNPMVVTTDYSQTYPPVTLAPPAPVLSTALQSPVVTSSPLPQQQQPQPMATHYEEKHYMEQEPQTPSVLRQPSQLQAQHSPASPYPSHAPPVPPPKSPMISEQPSYTQQPTVYQQAVSQPEPVVNQQQHQPNVQPQHQHTQLPTPPQPAPTPQLQPAPQQPQVVPQQPVATAPSPSSARMASIYRPVLATHDVPPPLPQQAQRQVTVHESPSEASSAALASSLVPTPTGRMIHASTNGHSADHPTPADASPRQQPSHVPVPVSSQPTPSYQMNPSNEPLATPIQPLPSVSSMSTASLSSATTLAMMAHTNTNLTLQPAHAPLSNDPPMARVVRTNTITLTSVAPGQHDSPAATMTDHRQDQPQQPVQAQQVQDPLTPHPEPSTTGTAAKSSTVEGNTPLFRLSRTGASPDDKMDDPAPMNNNIVDKPHEMPDSEEDDSDDDSDNDDPLSLLVAQGRKTGNSYYI</sequence>
<dbReference type="PANTHER" id="PTHR11188:SF17">
    <property type="entry name" value="FI21816P1"/>
    <property type="match status" value="1"/>
</dbReference>
<dbReference type="InterPro" id="IPR014756">
    <property type="entry name" value="Ig_E-set"/>
</dbReference>
<evidence type="ECO:0000259" key="2">
    <source>
        <dbReference type="SMART" id="SM01017"/>
    </source>
</evidence>
<feature type="compositionally biased region" description="Low complexity" evidence="1">
    <location>
        <begin position="837"/>
        <end position="850"/>
    </location>
</feature>
<dbReference type="AlphaFoldDB" id="A0A1X2GQ32"/>
<feature type="region of interest" description="Disordered" evidence="1">
    <location>
        <begin position="815"/>
        <end position="940"/>
    </location>
</feature>
<reference evidence="3 4" key="1">
    <citation type="submission" date="2016-07" db="EMBL/GenBank/DDBJ databases">
        <title>Pervasive Adenine N6-methylation of Active Genes in Fungi.</title>
        <authorList>
            <consortium name="DOE Joint Genome Institute"/>
            <person name="Mondo S.J."/>
            <person name="Dannebaum R.O."/>
            <person name="Kuo R.C."/>
            <person name="Labutti K."/>
            <person name="Haridas S."/>
            <person name="Kuo A."/>
            <person name="Salamov A."/>
            <person name="Ahrendt S.R."/>
            <person name="Lipzen A."/>
            <person name="Sullivan W."/>
            <person name="Andreopoulos W.B."/>
            <person name="Clum A."/>
            <person name="Lindquist E."/>
            <person name="Daum C."/>
            <person name="Ramamoorthy G.K."/>
            <person name="Gryganskyi A."/>
            <person name="Culley D."/>
            <person name="Magnuson J.K."/>
            <person name="James T.Y."/>
            <person name="O'Malley M.A."/>
            <person name="Stajich J.E."/>
            <person name="Spatafora J.W."/>
            <person name="Visel A."/>
            <person name="Grigoriev I.V."/>
        </authorList>
    </citation>
    <scope>NUCLEOTIDE SEQUENCE [LARGE SCALE GENOMIC DNA]</scope>
    <source>
        <strain evidence="3 4">NRRL 3301</strain>
    </source>
</reference>
<evidence type="ECO:0000256" key="1">
    <source>
        <dbReference type="SAM" id="MobiDB-lite"/>
    </source>
</evidence>
<feature type="compositionally biased region" description="Low complexity" evidence="1">
    <location>
        <begin position="688"/>
        <end position="699"/>
    </location>
</feature>
<feature type="compositionally biased region" description="Low complexity" evidence="1">
    <location>
        <begin position="403"/>
        <end position="415"/>
    </location>
</feature>
<feature type="compositionally biased region" description="Pro residues" evidence="1">
    <location>
        <begin position="619"/>
        <end position="635"/>
    </location>
</feature>
<feature type="compositionally biased region" description="Low complexity" evidence="1">
    <location>
        <begin position="598"/>
        <end position="618"/>
    </location>
</feature>
<protein>
    <recommendedName>
        <fullName evidence="2">Arrestin C-terminal-like domain-containing protein</fullName>
    </recommendedName>
</protein>
<dbReference type="OrthoDB" id="2283785at2759"/>
<dbReference type="InterPro" id="IPR050357">
    <property type="entry name" value="Arrestin_domain-protein"/>
</dbReference>
<dbReference type="Pfam" id="PF00339">
    <property type="entry name" value="Arrestin_N"/>
    <property type="match status" value="1"/>
</dbReference>
<feature type="compositionally biased region" description="Pro residues" evidence="1">
    <location>
        <begin position="416"/>
        <end position="429"/>
    </location>
</feature>
<dbReference type="InterPro" id="IPR014752">
    <property type="entry name" value="Arrestin-like_C"/>
</dbReference>
<feature type="compositionally biased region" description="Polar residues" evidence="1">
    <location>
        <begin position="857"/>
        <end position="871"/>
    </location>
</feature>
<evidence type="ECO:0000313" key="4">
    <source>
        <dbReference type="Proteomes" id="UP000242146"/>
    </source>
</evidence>
<dbReference type="Pfam" id="PF02752">
    <property type="entry name" value="Arrestin_C"/>
    <property type="match status" value="1"/>
</dbReference>
<feature type="compositionally biased region" description="Acidic residues" evidence="1">
    <location>
        <begin position="908"/>
        <end position="922"/>
    </location>
</feature>
<feature type="compositionally biased region" description="Low complexity" evidence="1">
    <location>
        <begin position="726"/>
        <end position="745"/>
    </location>
</feature>
<dbReference type="GO" id="GO:0015031">
    <property type="term" value="P:protein transport"/>
    <property type="evidence" value="ECO:0007669"/>
    <property type="project" value="TreeGrafter"/>
</dbReference>
<dbReference type="STRING" id="101127.A0A1X2GQ32"/>
<feature type="region of interest" description="Disordered" evidence="1">
    <location>
        <begin position="387"/>
        <end position="459"/>
    </location>
</feature>
<feature type="compositionally biased region" description="Polar residues" evidence="1">
    <location>
        <begin position="576"/>
        <end position="594"/>
    </location>
</feature>
<dbReference type="InterPro" id="IPR011022">
    <property type="entry name" value="Arrestin_C-like"/>
</dbReference>
<feature type="compositionally biased region" description="Pro residues" evidence="1">
    <location>
        <begin position="559"/>
        <end position="573"/>
    </location>
</feature>